<name>A0ACC3NKD2_9PEZI</name>
<dbReference type="EMBL" id="JAUTXU010000031">
    <property type="protein sequence ID" value="KAK3718582.1"/>
    <property type="molecule type" value="Genomic_DNA"/>
</dbReference>
<gene>
    <name evidence="1" type="ORF">LTR37_005086</name>
</gene>
<sequence length="424" mass="45967">MALNPLAVASSIIVVGGFVLIGAILWPIFLRDIIIITNGLGRTVQPISDFPYQCRRISGPDLQACEDMWLSERTRQLFLACSDSASRKHWMPNIARFNVSGRSLNDKIIALDIDKPVDTGFEYRVLETPGFPGVNGDGRLHLVGMTGVDGKDEIDLYVVNAKPSVNSTTGEFLNQKDHKEVGGNSTIEQFRVNIEAEEVQFVQTFADPHISTPNNIAPTGKGSFYFTNDHGPNKAGTWHALSPIMKNGDVSYCNEGGCRKVDGGHGFPNGLSFGKDGLLYVPSSWAGDLKVYRTLPDGGVKQVDTIYIPYALDNLSLDGNGDLWVPGLPNIGATLRAFDNPLGPTPPATVFRIHKKDDGTYQVDKVLEDSEGKVLPGATAVVHDVKTGRIFLSGVFSPFISVCEPMDSPSQEKAGSESTGRDEL</sequence>
<accession>A0ACC3NKD2</accession>
<dbReference type="Proteomes" id="UP001281147">
    <property type="component" value="Unassembled WGS sequence"/>
</dbReference>
<protein>
    <submittedName>
        <fullName evidence="1">Uncharacterized protein</fullName>
    </submittedName>
</protein>
<evidence type="ECO:0000313" key="1">
    <source>
        <dbReference type="EMBL" id="KAK3718582.1"/>
    </source>
</evidence>
<proteinExistence type="predicted"/>
<keyword evidence="2" id="KW-1185">Reference proteome</keyword>
<organism evidence="1 2">
    <name type="scientific">Vermiconidia calcicola</name>
    <dbReference type="NCBI Taxonomy" id="1690605"/>
    <lineage>
        <taxon>Eukaryota</taxon>
        <taxon>Fungi</taxon>
        <taxon>Dikarya</taxon>
        <taxon>Ascomycota</taxon>
        <taxon>Pezizomycotina</taxon>
        <taxon>Dothideomycetes</taxon>
        <taxon>Dothideomycetidae</taxon>
        <taxon>Mycosphaerellales</taxon>
        <taxon>Extremaceae</taxon>
        <taxon>Vermiconidia</taxon>
    </lineage>
</organism>
<comment type="caution">
    <text evidence="1">The sequence shown here is derived from an EMBL/GenBank/DDBJ whole genome shotgun (WGS) entry which is preliminary data.</text>
</comment>
<evidence type="ECO:0000313" key="2">
    <source>
        <dbReference type="Proteomes" id="UP001281147"/>
    </source>
</evidence>
<reference evidence="1" key="1">
    <citation type="submission" date="2023-07" db="EMBL/GenBank/DDBJ databases">
        <title>Black Yeasts Isolated from many extreme environments.</title>
        <authorList>
            <person name="Coleine C."/>
            <person name="Stajich J.E."/>
            <person name="Selbmann L."/>
        </authorList>
    </citation>
    <scope>NUCLEOTIDE SEQUENCE</scope>
    <source>
        <strain evidence="1">CCFEE 5714</strain>
    </source>
</reference>